<dbReference type="AlphaFoldDB" id="A0A6L6PY75"/>
<dbReference type="Pfam" id="PF13487">
    <property type="entry name" value="HD_5"/>
    <property type="match status" value="1"/>
</dbReference>
<dbReference type="SUPFAM" id="SSF109604">
    <property type="entry name" value="HD-domain/PDEase-like"/>
    <property type="match status" value="1"/>
</dbReference>
<dbReference type="InterPro" id="IPR037522">
    <property type="entry name" value="HD_GYP_dom"/>
</dbReference>
<sequence>MYIEKMAGPWLASPFWQRQLLLDNVDDLNKLRASTIREVWINLAKSTIVVSPAGSADAPAPPAEPAAITEPAPPPAVRPALNAIVPVGIADELEHATVLLKKSREAVQSMFMEARMGKAISMEAAAPLVDEIAESVLRNSDAMIGLARLKTSDDYTYMHSVAVCALMVALGKQLNLDDDALREAGMAGLLHDIGKMAIPLTILQKPGKLSDEEYQQIKRHPKAGYDMLASLPMIPAAALDVCLHHHEKIDGSGYPEGLKGGSISLYSRMGAICDVYDAITSNRPYKQGWCPAESLRRMAEWSKGHFDERIFAAFVKCLGIYPIGTLVRLKSERIGVVVEQATGKPLTKPKVRVFYSAKSRSYLRPELIDLSAPGVKDGIASTEEAATWGLEDIDRYWSGEVEFI</sequence>
<organism evidence="2 3">
    <name type="scientific">Pseudoduganella ginsengisoli</name>
    <dbReference type="NCBI Taxonomy" id="1462440"/>
    <lineage>
        <taxon>Bacteria</taxon>
        <taxon>Pseudomonadati</taxon>
        <taxon>Pseudomonadota</taxon>
        <taxon>Betaproteobacteria</taxon>
        <taxon>Burkholderiales</taxon>
        <taxon>Oxalobacteraceae</taxon>
        <taxon>Telluria group</taxon>
        <taxon>Pseudoduganella</taxon>
    </lineage>
</organism>
<protein>
    <submittedName>
        <fullName evidence="2">DUF3391 domain-containing protein</fullName>
    </submittedName>
</protein>
<gene>
    <name evidence="2" type="ORF">GM668_10015</name>
</gene>
<dbReference type="OrthoDB" id="9764808at2"/>
<dbReference type="NCBIfam" id="TIGR00277">
    <property type="entry name" value="HDIG"/>
    <property type="match status" value="1"/>
</dbReference>
<dbReference type="Proteomes" id="UP000484015">
    <property type="component" value="Unassembled WGS sequence"/>
</dbReference>
<feature type="domain" description="HD-GYP" evidence="1">
    <location>
        <begin position="132"/>
        <end position="330"/>
    </location>
</feature>
<reference evidence="2 3" key="1">
    <citation type="submission" date="2019-11" db="EMBL/GenBank/DDBJ databases">
        <title>Type strains purchased from KCTC, JCM and DSMZ.</title>
        <authorList>
            <person name="Lu H."/>
        </authorList>
    </citation>
    <scope>NUCLEOTIDE SEQUENCE [LARGE SCALE GENOMIC DNA]</scope>
    <source>
        <strain evidence="2 3">KCTC 42409</strain>
    </source>
</reference>
<evidence type="ECO:0000313" key="2">
    <source>
        <dbReference type="EMBL" id="MTW02415.1"/>
    </source>
</evidence>
<dbReference type="Pfam" id="PF11871">
    <property type="entry name" value="DUF3391"/>
    <property type="match status" value="1"/>
</dbReference>
<keyword evidence="3" id="KW-1185">Reference proteome</keyword>
<dbReference type="InterPro" id="IPR021812">
    <property type="entry name" value="DUF3391"/>
</dbReference>
<evidence type="ECO:0000259" key="1">
    <source>
        <dbReference type="PROSITE" id="PS51832"/>
    </source>
</evidence>
<dbReference type="SMART" id="SM00471">
    <property type="entry name" value="HDc"/>
    <property type="match status" value="1"/>
</dbReference>
<proteinExistence type="predicted"/>
<dbReference type="InterPro" id="IPR003607">
    <property type="entry name" value="HD/PDEase_dom"/>
</dbReference>
<evidence type="ECO:0000313" key="3">
    <source>
        <dbReference type="Proteomes" id="UP000484015"/>
    </source>
</evidence>
<dbReference type="PANTHER" id="PTHR43155:SF2">
    <property type="entry name" value="CYCLIC DI-GMP PHOSPHODIESTERASE PA4108"/>
    <property type="match status" value="1"/>
</dbReference>
<dbReference type="GO" id="GO:0008081">
    <property type="term" value="F:phosphoric diester hydrolase activity"/>
    <property type="evidence" value="ECO:0007669"/>
    <property type="project" value="UniProtKB-ARBA"/>
</dbReference>
<dbReference type="PROSITE" id="PS51832">
    <property type="entry name" value="HD_GYP"/>
    <property type="match status" value="1"/>
</dbReference>
<comment type="caution">
    <text evidence="2">The sequence shown here is derived from an EMBL/GenBank/DDBJ whole genome shotgun (WGS) entry which is preliminary data.</text>
</comment>
<dbReference type="PANTHER" id="PTHR43155">
    <property type="entry name" value="CYCLIC DI-GMP PHOSPHODIESTERASE PA4108-RELATED"/>
    <property type="match status" value="1"/>
</dbReference>
<name>A0A6L6PY75_9BURK</name>
<dbReference type="EMBL" id="WNLA01000004">
    <property type="protein sequence ID" value="MTW02415.1"/>
    <property type="molecule type" value="Genomic_DNA"/>
</dbReference>
<dbReference type="Gene3D" id="1.10.3210.10">
    <property type="entry name" value="Hypothetical protein af1432"/>
    <property type="match status" value="1"/>
</dbReference>
<dbReference type="CDD" id="cd00077">
    <property type="entry name" value="HDc"/>
    <property type="match status" value="1"/>
</dbReference>
<dbReference type="InterPro" id="IPR006675">
    <property type="entry name" value="HDIG_dom"/>
</dbReference>
<accession>A0A6L6PY75</accession>